<dbReference type="STRING" id="573061.Clocel_1706"/>
<evidence type="ECO:0000313" key="1">
    <source>
        <dbReference type="EMBL" id="ADL51450.1"/>
    </source>
</evidence>
<dbReference type="RefSeq" id="WP_010077338.1">
    <property type="nucleotide sequence ID" value="NC_014393.1"/>
</dbReference>
<keyword evidence="2" id="KW-1185">Reference proteome</keyword>
<accession>D9SKF4</accession>
<organism evidence="1 2">
    <name type="scientific">Clostridium cellulovorans (strain ATCC 35296 / DSM 3052 / OCM 3 / 743B)</name>
    <dbReference type="NCBI Taxonomy" id="573061"/>
    <lineage>
        <taxon>Bacteria</taxon>
        <taxon>Bacillati</taxon>
        <taxon>Bacillota</taxon>
        <taxon>Clostridia</taxon>
        <taxon>Eubacteriales</taxon>
        <taxon>Clostridiaceae</taxon>
        <taxon>Clostridium</taxon>
    </lineage>
</organism>
<dbReference type="AlphaFoldDB" id="D9SKF4"/>
<sequence length="81" mass="9663">MEYILNKIDENVRRKVNEINRPNKIHSAKNYKLETKKRESNKKIELKQGEVYLVDAEDVFTVEAVEVVEDKKIGRFIDRKE</sequence>
<dbReference type="EMBL" id="CP002160">
    <property type="protein sequence ID" value="ADL51450.1"/>
    <property type="molecule type" value="Genomic_DNA"/>
</dbReference>
<protein>
    <submittedName>
        <fullName evidence="1">Uncharacterized protein</fullName>
    </submittedName>
</protein>
<name>D9SKF4_CLOC7</name>
<dbReference type="Proteomes" id="UP000002730">
    <property type="component" value="Chromosome"/>
</dbReference>
<reference evidence="1 2" key="1">
    <citation type="submission" date="2010-08" db="EMBL/GenBank/DDBJ databases">
        <title>Complete sequence of Clostridium cellulovorans 743B.</title>
        <authorList>
            <consortium name="US DOE Joint Genome Institute"/>
            <person name="Lucas S."/>
            <person name="Copeland A."/>
            <person name="Lapidus A."/>
            <person name="Cheng J.-F."/>
            <person name="Bruce D."/>
            <person name="Goodwin L."/>
            <person name="Pitluck S."/>
            <person name="Chertkov O."/>
            <person name="Detter J.C."/>
            <person name="Han C."/>
            <person name="Tapia R."/>
            <person name="Land M."/>
            <person name="Hauser L."/>
            <person name="Chang Y.-J."/>
            <person name="Jeffries C."/>
            <person name="Kyrpides N."/>
            <person name="Ivanova N."/>
            <person name="Mikhailova N."/>
            <person name="Hemme C.L."/>
            <person name="Woyke T."/>
        </authorList>
    </citation>
    <scope>NUCLEOTIDE SEQUENCE [LARGE SCALE GENOMIC DNA]</scope>
    <source>
        <strain evidence="2">ATCC 35296 / DSM 3052 / OCM 3 / 743B</strain>
    </source>
</reference>
<dbReference type="HOGENOM" id="CLU_2567775_0_0_9"/>
<evidence type="ECO:0000313" key="2">
    <source>
        <dbReference type="Proteomes" id="UP000002730"/>
    </source>
</evidence>
<gene>
    <name evidence="1" type="ordered locus">Clocel_1706</name>
</gene>
<proteinExistence type="predicted"/>
<dbReference type="KEGG" id="ccb:Clocel_1706"/>